<evidence type="ECO:0000313" key="6">
    <source>
        <dbReference type="Proteomes" id="UP000249185"/>
    </source>
</evidence>
<protein>
    <submittedName>
        <fullName evidence="5">Acyl-CoA thioesterase</fullName>
    </submittedName>
</protein>
<gene>
    <name evidence="5" type="ORF">DI556_05850</name>
</gene>
<sequence>METAEARFLEMIFPEQTNHYGTLFGGNGLALMSKAAFVAATRRARRAVVMAASERVDFDVPVRLGEILDLVAHVERVGRSSMTVTVTATAEDLKSGARRPAMRGRFEMVAVDDDGRPTPIP</sequence>
<dbReference type="GO" id="GO:0052816">
    <property type="term" value="F:long-chain fatty acyl-CoA hydrolase activity"/>
    <property type="evidence" value="ECO:0007669"/>
    <property type="project" value="TreeGrafter"/>
</dbReference>
<dbReference type="GO" id="GO:0006637">
    <property type="term" value="P:acyl-CoA metabolic process"/>
    <property type="evidence" value="ECO:0007669"/>
    <property type="project" value="TreeGrafter"/>
</dbReference>
<comment type="caution">
    <text evidence="5">The sequence shown here is derived from an EMBL/GenBank/DDBJ whole genome shotgun (WGS) entry which is preliminary data.</text>
</comment>
<accession>A0A2W5NLI8</accession>
<keyword evidence="2 3" id="KW-0378">Hydrolase</keyword>
<dbReference type="InterPro" id="IPR006683">
    <property type="entry name" value="Thioestr_dom"/>
</dbReference>
<dbReference type="GO" id="GO:0005829">
    <property type="term" value="C:cytosol"/>
    <property type="evidence" value="ECO:0007669"/>
    <property type="project" value="TreeGrafter"/>
</dbReference>
<dbReference type="PROSITE" id="PS51770">
    <property type="entry name" value="HOTDOG_ACOT"/>
    <property type="match status" value="1"/>
</dbReference>
<evidence type="ECO:0000256" key="2">
    <source>
        <dbReference type="ARBA" id="ARBA00022801"/>
    </source>
</evidence>
<comment type="similarity">
    <text evidence="1">Belongs to the acyl coenzyme A hydrolase family.</text>
</comment>
<proteinExistence type="inferred from homology"/>
<evidence type="ECO:0000256" key="1">
    <source>
        <dbReference type="ARBA" id="ARBA00010458"/>
    </source>
</evidence>
<reference evidence="5 6" key="1">
    <citation type="submission" date="2017-08" db="EMBL/GenBank/DDBJ databases">
        <title>Infants hospitalized years apart are colonized by the same room-sourced microbial strains.</title>
        <authorList>
            <person name="Brooks B."/>
            <person name="Olm M.R."/>
            <person name="Firek B.A."/>
            <person name="Baker R."/>
            <person name="Thomas B.C."/>
            <person name="Morowitz M.J."/>
            <person name="Banfield J.F."/>
        </authorList>
    </citation>
    <scope>NUCLEOTIDE SEQUENCE [LARGE SCALE GENOMIC DNA]</scope>
    <source>
        <strain evidence="5">S2_005_002_R2_34</strain>
    </source>
</reference>
<dbReference type="SUPFAM" id="SSF54637">
    <property type="entry name" value="Thioesterase/thiol ester dehydrase-isomerase"/>
    <property type="match status" value="1"/>
</dbReference>
<dbReference type="PANTHER" id="PTHR11049:SF24">
    <property type="entry name" value="CYTOSOLIC ACYL COENZYME A THIOESTER HYDROLASE"/>
    <property type="match status" value="1"/>
</dbReference>
<dbReference type="Gene3D" id="3.10.129.10">
    <property type="entry name" value="Hotdog Thioesterase"/>
    <property type="match status" value="1"/>
</dbReference>
<dbReference type="Proteomes" id="UP000249185">
    <property type="component" value="Unassembled WGS sequence"/>
</dbReference>
<dbReference type="Pfam" id="PF03061">
    <property type="entry name" value="4HBT"/>
    <property type="match status" value="1"/>
</dbReference>
<dbReference type="InterPro" id="IPR040170">
    <property type="entry name" value="Cytosol_ACT"/>
</dbReference>
<dbReference type="CDD" id="cd03442">
    <property type="entry name" value="BFIT_BACH"/>
    <property type="match status" value="1"/>
</dbReference>
<dbReference type="GO" id="GO:0009062">
    <property type="term" value="P:fatty acid catabolic process"/>
    <property type="evidence" value="ECO:0007669"/>
    <property type="project" value="TreeGrafter"/>
</dbReference>
<dbReference type="PANTHER" id="PTHR11049">
    <property type="entry name" value="ACYL COENZYME A THIOESTER HYDROLASE"/>
    <property type="match status" value="1"/>
</dbReference>
<organism evidence="5 6">
    <name type="scientific">Rhodovulum sulfidophilum</name>
    <name type="common">Rhodobacter sulfidophilus</name>
    <dbReference type="NCBI Taxonomy" id="35806"/>
    <lineage>
        <taxon>Bacteria</taxon>
        <taxon>Pseudomonadati</taxon>
        <taxon>Pseudomonadota</taxon>
        <taxon>Alphaproteobacteria</taxon>
        <taxon>Rhodobacterales</taxon>
        <taxon>Paracoccaceae</taxon>
        <taxon>Rhodovulum</taxon>
    </lineage>
</organism>
<dbReference type="InterPro" id="IPR029069">
    <property type="entry name" value="HotDog_dom_sf"/>
</dbReference>
<dbReference type="EMBL" id="QFPW01000002">
    <property type="protein sequence ID" value="PZQ51675.1"/>
    <property type="molecule type" value="Genomic_DNA"/>
</dbReference>
<evidence type="ECO:0000313" key="5">
    <source>
        <dbReference type="EMBL" id="PZQ51675.1"/>
    </source>
</evidence>
<feature type="domain" description="HotDog ACOT-type" evidence="4">
    <location>
        <begin position="2"/>
        <end position="114"/>
    </location>
</feature>
<evidence type="ECO:0000256" key="3">
    <source>
        <dbReference type="PROSITE-ProRule" id="PRU01106"/>
    </source>
</evidence>
<dbReference type="AlphaFoldDB" id="A0A2W5NLI8"/>
<name>A0A2W5NLI8_RHOSU</name>
<evidence type="ECO:0000259" key="4">
    <source>
        <dbReference type="PROSITE" id="PS51770"/>
    </source>
</evidence>
<dbReference type="InterPro" id="IPR033120">
    <property type="entry name" value="HOTDOG_ACOT"/>
</dbReference>